<dbReference type="RefSeq" id="XP_024512050.1">
    <property type="nucleotide sequence ID" value="XM_024656196.1"/>
</dbReference>
<dbReference type="InParanoid" id="Q5KPN6"/>
<dbReference type="VEuPathDB" id="FungiDB:CNA02120"/>
<evidence type="ECO:0000313" key="2">
    <source>
        <dbReference type="EMBL" id="AAW41329.2"/>
    </source>
</evidence>
<evidence type="ECO:0000256" key="1">
    <source>
        <dbReference type="SAM" id="MobiDB-lite"/>
    </source>
</evidence>
<keyword evidence="3" id="KW-1185">Reference proteome</keyword>
<feature type="region of interest" description="Disordered" evidence="1">
    <location>
        <begin position="1"/>
        <end position="73"/>
    </location>
</feature>
<dbReference type="AlphaFoldDB" id="Q5KPN6"/>
<proteinExistence type="predicted"/>
<dbReference type="PaxDb" id="214684-Q5KPN6"/>
<dbReference type="Proteomes" id="UP000002149">
    <property type="component" value="Chromosome 1"/>
</dbReference>
<dbReference type="KEGG" id="cne:CNA02120"/>
<name>Q5KPN6_CRYD1</name>
<dbReference type="GeneID" id="3253562"/>
<protein>
    <submittedName>
        <fullName evidence="2">Uncharacterized protein</fullName>
    </submittedName>
</protein>
<feature type="compositionally biased region" description="Basic and acidic residues" evidence="1">
    <location>
        <begin position="50"/>
        <end position="73"/>
    </location>
</feature>
<gene>
    <name evidence="2" type="ordered locus">CNA02120</name>
</gene>
<sequence length="193" mass="22036">MSSQNPARSIQDRPGDNAVFPTDDIWDRATPDDSFSSKTGDSEDEEGEDLPARDTPFGDRERQGGDSQTTRDEGINAELFCAAQKGRCRMNKSVKTALNKFLSAQRKALMEFCVQHDVRLATAERYANSQNHRRESGTWQLWRRSRMRRTALLEKFGEEILKNVSRKEMDEASRELSRTDVFSIICSFFAVCL</sequence>
<accession>Q5KPN6</accession>
<reference evidence="2 3" key="1">
    <citation type="journal article" date="2005" name="Science">
        <title>The genome of the basidiomycetous yeast and human pathogen Cryptococcus neoformans.</title>
        <authorList>
            <person name="Loftus B.J."/>
            <person name="Fung E."/>
            <person name="Roncaglia P."/>
            <person name="Rowley D."/>
            <person name="Amedeo P."/>
            <person name="Bruno D."/>
            <person name="Vamathevan J."/>
            <person name="Miranda M."/>
            <person name="Anderson I.J."/>
            <person name="Fraser J.A."/>
            <person name="Allen J.E."/>
            <person name="Bosdet I.E."/>
            <person name="Brent M.R."/>
            <person name="Chiu R."/>
            <person name="Doering T.L."/>
            <person name="Donlin M.J."/>
            <person name="D'Souza C.A."/>
            <person name="Fox D.S."/>
            <person name="Grinberg V."/>
            <person name="Fu J."/>
            <person name="Fukushima M."/>
            <person name="Haas B.J."/>
            <person name="Huang J.C."/>
            <person name="Janbon G."/>
            <person name="Jones S.J."/>
            <person name="Koo H.L."/>
            <person name="Krzywinski M.I."/>
            <person name="Kwon-Chung J.K."/>
            <person name="Lengeler K.B."/>
            <person name="Maiti R."/>
            <person name="Marra M.A."/>
            <person name="Marra R.E."/>
            <person name="Mathewson C.A."/>
            <person name="Mitchell T.G."/>
            <person name="Pertea M."/>
            <person name="Riggs F.R."/>
            <person name="Salzberg S.L."/>
            <person name="Schein J.E."/>
            <person name="Shvartsbeyn A."/>
            <person name="Shin H."/>
            <person name="Shumway M."/>
            <person name="Specht C.A."/>
            <person name="Suh B.B."/>
            <person name="Tenney A."/>
            <person name="Utterback T.R."/>
            <person name="Wickes B.L."/>
            <person name="Wortman J.R."/>
            <person name="Wye N.H."/>
            <person name="Kronstad J.W."/>
            <person name="Lodge J.K."/>
            <person name="Heitman J."/>
            <person name="Davis R.W."/>
            <person name="Fraser C.M."/>
            <person name="Hyman R.W."/>
        </authorList>
    </citation>
    <scope>NUCLEOTIDE SEQUENCE [LARGE SCALE GENOMIC DNA]</scope>
    <source>
        <strain evidence="3">JEC21 / ATCC MYA-565</strain>
    </source>
</reference>
<evidence type="ECO:0000313" key="3">
    <source>
        <dbReference type="Proteomes" id="UP000002149"/>
    </source>
</evidence>
<organism evidence="2 3">
    <name type="scientific">Cryptococcus deneoformans (strain JEC21 / ATCC MYA-565)</name>
    <name type="common">Cryptococcus neoformans var. neoformans serotype D</name>
    <dbReference type="NCBI Taxonomy" id="214684"/>
    <lineage>
        <taxon>Eukaryota</taxon>
        <taxon>Fungi</taxon>
        <taxon>Dikarya</taxon>
        <taxon>Basidiomycota</taxon>
        <taxon>Agaricomycotina</taxon>
        <taxon>Tremellomycetes</taxon>
        <taxon>Tremellales</taxon>
        <taxon>Cryptococcaceae</taxon>
        <taxon>Cryptococcus</taxon>
        <taxon>Cryptococcus neoformans species complex</taxon>
    </lineage>
</organism>
<dbReference type="EMBL" id="AE017341">
    <property type="protein sequence ID" value="AAW41329.2"/>
    <property type="molecule type" value="Genomic_DNA"/>
</dbReference>
<dbReference type="HOGENOM" id="CLU_099499_0_0_1"/>